<gene>
    <name evidence="1" type="ORF">L6452_01656</name>
</gene>
<sequence>MSPRIHLPHPYLDSPNTRSTRFGEGREAKVSVVLYRRRVVCGFRLENHGSCGLIKEEWTDEREGSGYMMFFFFQIEEEWTDEREGRLLKSESSIKLQNK</sequence>
<evidence type="ECO:0000313" key="1">
    <source>
        <dbReference type="EMBL" id="KAI3770520.1"/>
    </source>
</evidence>
<dbReference type="Proteomes" id="UP001055879">
    <property type="component" value="Linkage Group LG01"/>
</dbReference>
<accession>A0ACB9FHB0</accession>
<keyword evidence="2" id="KW-1185">Reference proteome</keyword>
<protein>
    <submittedName>
        <fullName evidence="1">Uncharacterized protein</fullName>
    </submittedName>
</protein>
<evidence type="ECO:0000313" key="2">
    <source>
        <dbReference type="Proteomes" id="UP001055879"/>
    </source>
</evidence>
<name>A0ACB9FHB0_ARCLA</name>
<proteinExistence type="predicted"/>
<dbReference type="EMBL" id="CM042047">
    <property type="protein sequence ID" value="KAI3770520.1"/>
    <property type="molecule type" value="Genomic_DNA"/>
</dbReference>
<reference evidence="1 2" key="2">
    <citation type="journal article" date="2022" name="Mol. Ecol. Resour.">
        <title>The genomes of chicory, endive, great burdock and yacon provide insights into Asteraceae paleo-polyploidization history and plant inulin production.</title>
        <authorList>
            <person name="Fan W."/>
            <person name="Wang S."/>
            <person name="Wang H."/>
            <person name="Wang A."/>
            <person name="Jiang F."/>
            <person name="Liu H."/>
            <person name="Zhao H."/>
            <person name="Xu D."/>
            <person name="Zhang Y."/>
        </authorList>
    </citation>
    <scope>NUCLEOTIDE SEQUENCE [LARGE SCALE GENOMIC DNA]</scope>
    <source>
        <strain evidence="2">cv. Niubang</strain>
    </source>
</reference>
<organism evidence="1 2">
    <name type="scientific">Arctium lappa</name>
    <name type="common">Greater burdock</name>
    <name type="synonym">Lappa major</name>
    <dbReference type="NCBI Taxonomy" id="4217"/>
    <lineage>
        <taxon>Eukaryota</taxon>
        <taxon>Viridiplantae</taxon>
        <taxon>Streptophyta</taxon>
        <taxon>Embryophyta</taxon>
        <taxon>Tracheophyta</taxon>
        <taxon>Spermatophyta</taxon>
        <taxon>Magnoliopsida</taxon>
        <taxon>eudicotyledons</taxon>
        <taxon>Gunneridae</taxon>
        <taxon>Pentapetalae</taxon>
        <taxon>asterids</taxon>
        <taxon>campanulids</taxon>
        <taxon>Asterales</taxon>
        <taxon>Asteraceae</taxon>
        <taxon>Carduoideae</taxon>
        <taxon>Cardueae</taxon>
        <taxon>Arctiinae</taxon>
        <taxon>Arctium</taxon>
    </lineage>
</organism>
<comment type="caution">
    <text evidence="1">The sequence shown here is derived from an EMBL/GenBank/DDBJ whole genome shotgun (WGS) entry which is preliminary data.</text>
</comment>
<reference evidence="2" key="1">
    <citation type="journal article" date="2022" name="Mol. Ecol. Resour.">
        <title>The genomes of chicory, endive, great burdock and yacon provide insights into Asteraceae palaeo-polyploidization history and plant inulin production.</title>
        <authorList>
            <person name="Fan W."/>
            <person name="Wang S."/>
            <person name="Wang H."/>
            <person name="Wang A."/>
            <person name="Jiang F."/>
            <person name="Liu H."/>
            <person name="Zhao H."/>
            <person name="Xu D."/>
            <person name="Zhang Y."/>
        </authorList>
    </citation>
    <scope>NUCLEOTIDE SEQUENCE [LARGE SCALE GENOMIC DNA]</scope>
    <source>
        <strain evidence="2">cv. Niubang</strain>
    </source>
</reference>